<feature type="transmembrane region" description="Helical" evidence="1">
    <location>
        <begin position="433"/>
        <end position="453"/>
    </location>
</feature>
<feature type="transmembrane region" description="Helical" evidence="1">
    <location>
        <begin position="234"/>
        <end position="255"/>
    </location>
</feature>
<reference evidence="3" key="1">
    <citation type="journal article" date="2019" name="Int. J. Syst. Evol. Microbiol.">
        <title>The Global Catalogue of Microorganisms (GCM) 10K type strain sequencing project: providing services to taxonomists for standard genome sequencing and annotation.</title>
        <authorList>
            <consortium name="The Broad Institute Genomics Platform"/>
            <consortium name="The Broad Institute Genome Sequencing Center for Infectious Disease"/>
            <person name="Wu L."/>
            <person name="Ma J."/>
        </authorList>
    </citation>
    <scope>NUCLEOTIDE SEQUENCE [LARGE SCALE GENOMIC DNA]</scope>
    <source>
        <strain evidence="3">JCM 9377</strain>
    </source>
</reference>
<accession>A0ABP6QHB8</accession>
<feature type="transmembrane region" description="Helical" evidence="1">
    <location>
        <begin position="85"/>
        <end position="107"/>
    </location>
</feature>
<feature type="transmembrane region" description="Helical" evidence="1">
    <location>
        <begin position="298"/>
        <end position="328"/>
    </location>
</feature>
<proteinExistence type="predicted"/>
<keyword evidence="3" id="KW-1185">Reference proteome</keyword>
<dbReference type="Proteomes" id="UP001501237">
    <property type="component" value="Unassembled WGS sequence"/>
</dbReference>
<keyword evidence="1" id="KW-1133">Transmembrane helix</keyword>
<keyword evidence="1" id="KW-0812">Transmembrane</keyword>
<gene>
    <name evidence="2" type="ORF">GCM10010468_56850</name>
</gene>
<sequence>MVSFAVWTVCFHVGLVFKPEVLVLLTLWLIVTGMAFVLYGFFQWRRLGGWPEGQEGPDRGVLWTAGVIAALAAGWLAGLHRDFGYSWVLACVVAGIAALLSLAGIAARALGPEGPRAPAWGTVPVLAAAAAAAVLSLSTVNTDGDDVFYVSRSIRTAETGFIPVKDAIFTQGAVGQISGEPPVPSFEVLVGGLARAFGVSAQEFLWFRVLPFVVFCSVWALWRLVREWAPRRAFLCFAVAAVYLLWTGAHGAAFGPFHLLRMWQGKAIFLSLLVPLIYTYLTRWASARSKFDLGMAGVAGVAATGLTTTSTFIVPLIVGGAVLALVLARKFFEAAWACLAAVYPVGAGLAVALIPTSNHEVTGAFYDAPHTYARVLLTGTMGVIAGVALWGGPWLARRGGPALMAAGASAVLTVMLIPGVLEFLGDTTGAAQIMWRMPWVAPIPALVGLIAAVPLPSRWLAPLPAAALIATIIPTGLPIWSLQTGTEVAGTPAWKVKRWDMLTVQQIARTLPDRAVVLAPQKYMRWFPLLTTRLNAVNPQSRHLILLPVDQRFRDDRELLTALTRYGTATMPAADVQAALGRVGVTYACVDQRNSRGQKLLQQSGYTRSARVYELVCFTPGTPTG</sequence>
<comment type="caution">
    <text evidence="2">The sequence shown here is derived from an EMBL/GenBank/DDBJ whole genome shotgun (WGS) entry which is preliminary data.</text>
</comment>
<feature type="transmembrane region" description="Helical" evidence="1">
    <location>
        <begin position="459"/>
        <end position="480"/>
    </location>
</feature>
<dbReference type="EMBL" id="BAAAUV010000017">
    <property type="protein sequence ID" value="GAA3227809.1"/>
    <property type="molecule type" value="Genomic_DNA"/>
</dbReference>
<name>A0ABP6QHB8_9ACTN</name>
<feature type="transmembrane region" description="Helical" evidence="1">
    <location>
        <begin position="375"/>
        <end position="396"/>
    </location>
</feature>
<feature type="transmembrane region" description="Helical" evidence="1">
    <location>
        <begin position="61"/>
        <end position="79"/>
    </location>
</feature>
<feature type="transmembrane region" description="Helical" evidence="1">
    <location>
        <begin position="334"/>
        <end position="354"/>
    </location>
</feature>
<protein>
    <submittedName>
        <fullName evidence="2">Uncharacterized protein</fullName>
    </submittedName>
</protein>
<feature type="transmembrane region" description="Helical" evidence="1">
    <location>
        <begin position="267"/>
        <end position="286"/>
    </location>
</feature>
<evidence type="ECO:0000313" key="3">
    <source>
        <dbReference type="Proteomes" id="UP001501237"/>
    </source>
</evidence>
<evidence type="ECO:0000256" key="1">
    <source>
        <dbReference type="SAM" id="Phobius"/>
    </source>
</evidence>
<dbReference type="Pfam" id="PF19554">
    <property type="entry name" value="DUF6077"/>
    <property type="match status" value="1"/>
</dbReference>
<feature type="transmembrane region" description="Helical" evidence="1">
    <location>
        <begin position="205"/>
        <end position="222"/>
    </location>
</feature>
<keyword evidence="1" id="KW-0472">Membrane</keyword>
<feature type="transmembrane region" description="Helical" evidence="1">
    <location>
        <begin position="119"/>
        <end position="140"/>
    </location>
</feature>
<organism evidence="2 3">
    <name type="scientific">Actinocorallia longicatena</name>
    <dbReference type="NCBI Taxonomy" id="111803"/>
    <lineage>
        <taxon>Bacteria</taxon>
        <taxon>Bacillati</taxon>
        <taxon>Actinomycetota</taxon>
        <taxon>Actinomycetes</taxon>
        <taxon>Streptosporangiales</taxon>
        <taxon>Thermomonosporaceae</taxon>
        <taxon>Actinocorallia</taxon>
    </lineage>
</organism>
<feature type="transmembrane region" description="Helical" evidence="1">
    <location>
        <begin position="402"/>
        <end position="421"/>
    </location>
</feature>
<evidence type="ECO:0000313" key="2">
    <source>
        <dbReference type="EMBL" id="GAA3227809.1"/>
    </source>
</evidence>
<dbReference type="InterPro" id="IPR045723">
    <property type="entry name" value="DUF6077"/>
</dbReference>
<feature type="transmembrane region" description="Helical" evidence="1">
    <location>
        <begin position="21"/>
        <end position="41"/>
    </location>
</feature>